<comment type="caution">
    <text evidence="2">The sequence shown here is derived from an EMBL/GenBank/DDBJ whole genome shotgun (WGS) entry which is preliminary data.</text>
</comment>
<feature type="domain" description="Oxidoreductase molybdopterin-binding" evidence="1">
    <location>
        <begin position="65"/>
        <end position="210"/>
    </location>
</feature>
<dbReference type="Gene3D" id="3.90.420.10">
    <property type="entry name" value="Oxidoreductase, molybdopterin-binding domain"/>
    <property type="match status" value="1"/>
</dbReference>
<protein>
    <submittedName>
        <fullName evidence="2">Molybdopterin-dependent oxidoreductase</fullName>
    </submittedName>
</protein>
<organism evidence="2 3">
    <name type="scientific">candidate division WOR-3 bacterium</name>
    <dbReference type="NCBI Taxonomy" id="2052148"/>
    <lineage>
        <taxon>Bacteria</taxon>
        <taxon>Bacteria division WOR-3</taxon>
    </lineage>
</organism>
<gene>
    <name evidence="2" type="ORF">GF359_07020</name>
</gene>
<proteinExistence type="predicted"/>
<name>A0A9D5QEE0_UNCW3</name>
<evidence type="ECO:0000313" key="3">
    <source>
        <dbReference type="Proteomes" id="UP000630660"/>
    </source>
</evidence>
<dbReference type="PANTHER" id="PTHR43032">
    <property type="entry name" value="PROTEIN-METHIONINE-SULFOXIDE REDUCTASE"/>
    <property type="match status" value="1"/>
</dbReference>
<dbReference type="EMBL" id="WJKJ01000236">
    <property type="protein sequence ID" value="MBD3364950.1"/>
    <property type="molecule type" value="Genomic_DNA"/>
</dbReference>
<dbReference type="InterPro" id="IPR036374">
    <property type="entry name" value="OxRdtase_Mopterin-bd_sf"/>
</dbReference>
<accession>A0A9D5QEE0</accession>
<dbReference type="AlphaFoldDB" id="A0A9D5QEE0"/>
<dbReference type="SUPFAM" id="SSF56524">
    <property type="entry name" value="Oxidoreductase molybdopterin-binding domain"/>
    <property type="match status" value="1"/>
</dbReference>
<dbReference type="Pfam" id="PF00174">
    <property type="entry name" value="Oxidored_molyb"/>
    <property type="match status" value="1"/>
</dbReference>
<dbReference type="Proteomes" id="UP000630660">
    <property type="component" value="Unassembled WGS sequence"/>
</dbReference>
<evidence type="ECO:0000313" key="2">
    <source>
        <dbReference type="EMBL" id="MBD3364950.1"/>
    </source>
</evidence>
<dbReference type="PROSITE" id="PS51257">
    <property type="entry name" value="PROKAR_LIPOPROTEIN"/>
    <property type="match status" value="1"/>
</dbReference>
<sequence length="229" mass="25386">MNIEKIIVSLFAVAGLFSAACGKSVDATTKATGMKDETYPGEIMVYEGVNLSSITGFRENSIKGTQKVDTSDYRLEITGLVDTALSYTYGEVLGNFTSCEKVIRMKCVEGWALKLLWEGVKVTDLLASAGVSESAKTVIFHSTDGYTTSLPLSYVKEKDLLLAFKINGIVLPPRQGFPFMLAAEGKWGYKWARWVERIELSADTTYKGFWETRGYSNDASEDKPFFDRP</sequence>
<reference evidence="2" key="1">
    <citation type="submission" date="2019-11" db="EMBL/GenBank/DDBJ databases">
        <title>Microbial mats filling the niche in hypersaline microbial mats.</title>
        <authorList>
            <person name="Wong H.L."/>
            <person name="Macleod F.I."/>
            <person name="White R.A. III"/>
            <person name="Burns B.P."/>
        </authorList>
    </citation>
    <scope>NUCLEOTIDE SEQUENCE</scope>
    <source>
        <strain evidence="2">Bin_327</strain>
    </source>
</reference>
<dbReference type="InterPro" id="IPR000572">
    <property type="entry name" value="OxRdtase_Mopterin-bd_dom"/>
</dbReference>
<dbReference type="CDD" id="cd00321">
    <property type="entry name" value="SO_family_Moco"/>
    <property type="match status" value="1"/>
</dbReference>
<evidence type="ECO:0000259" key="1">
    <source>
        <dbReference type="Pfam" id="PF00174"/>
    </source>
</evidence>
<dbReference type="PANTHER" id="PTHR43032:SF2">
    <property type="entry name" value="BLL0505 PROTEIN"/>
    <property type="match status" value="1"/>
</dbReference>